<gene>
    <name evidence="1" type="ORF">DSO57_1004154</name>
</gene>
<evidence type="ECO:0000313" key="2">
    <source>
        <dbReference type="Proteomes" id="UP001165960"/>
    </source>
</evidence>
<keyword evidence="2" id="KW-1185">Reference proteome</keyword>
<comment type="caution">
    <text evidence="1">The sequence shown here is derived from an EMBL/GenBank/DDBJ whole genome shotgun (WGS) entry which is preliminary data.</text>
</comment>
<accession>A0ACC2UIF9</accession>
<proteinExistence type="predicted"/>
<sequence>MVIRDIGPALFGMANLLNLHEMAEGTGAAYDLSAVYGRRQIRPQPAQPGL</sequence>
<dbReference type="EMBL" id="QTSX02000720">
    <property type="protein sequence ID" value="KAJ9086431.1"/>
    <property type="molecule type" value="Genomic_DNA"/>
</dbReference>
<organism evidence="1 2">
    <name type="scientific">Entomophthora muscae</name>
    <dbReference type="NCBI Taxonomy" id="34485"/>
    <lineage>
        <taxon>Eukaryota</taxon>
        <taxon>Fungi</taxon>
        <taxon>Fungi incertae sedis</taxon>
        <taxon>Zoopagomycota</taxon>
        <taxon>Entomophthoromycotina</taxon>
        <taxon>Entomophthoromycetes</taxon>
        <taxon>Entomophthorales</taxon>
        <taxon>Entomophthoraceae</taxon>
        <taxon>Entomophthora</taxon>
    </lineage>
</organism>
<reference evidence="1" key="1">
    <citation type="submission" date="2022-04" db="EMBL/GenBank/DDBJ databases">
        <title>Genome of the entomopathogenic fungus Entomophthora muscae.</title>
        <authorList>
            <person name="Elya C."/>
            <person name="Lovett B.R."/>
            <person name="Lee E."/>
            <person name="Macias A.M."/>
            <person name="Hajek A.E."/>
            <person name="De Bivort B.L."/>
            <person name="Kasson M.T."/>
            <person name="De Fine Licht H.H."/>
            <person name="Stajich J.E."/>
        </authorList>
    </citation>
    <scope>NUCLEOTIDE SEQUENCE</scope>
    <source>
        <strain evidence="1">Berkeley</strain>
    </source>
</reference>
<protein>
    <submittedName>
        <fullName evidence="1">Uncharacterized protein</fullName>
    </submittedName>
</protein>
<name>A0ACC2UIF9_9FUNG</name>
<evidence type="ECO:0000313" key="1">
    <source>
        <dbReference type="EMBL" id="KAJ9086431.1"/>
    </source>
</evidence>
<dbReference type="Proteomes" id="UP001165960">
    <property type="component" value="Unassembled WGS sequence"/>
</dbReference>